<evidence type="ECO:0000313" key="1">
    <source>
        <dbReference type="EMBL" id="VDN31342.1"/>
    </source>
</evidence>
<dbReference type="AlphaFoldDB" id="A0A3P7QH85"/>
<proteinExistence type="predicted"/>
<protein>
    <submittedName>
        <fullName evidence="1">Uncharacterized protein</fullName>
    </submittedName>
</protein>
<organism evidence="1 2">
    <name type="scientific">Dibothriocephalus latus</name>
    <name type="common">Fish tapeworm</name>
    <name type="synonym">Diphyllobothrium latum</name>
    <dbReference type="NCBI Taxonomy" id="60516"/>
    <lineage>
        <taxon>Eukaryota</taxon>
        <taxon>Metazoa</taxon>
        <taxon>Spiralia</taxon>
        <taxon>Lophotrochozoa</taxon>
        <taxon>Platyhelminthes</taxon>
        <taxon>Cestoda</taxon>
        <taxon>Eucestoda</taxon>
        <taxon>Diphyllobothriidea</taxon>
        <taxon>Diphyllobothriidae</taxon>
        <taxon>Dibothriocephalus</taxon>
    </lineage>
</organism>
<keyword evidence="2" id="KW-1185">Reference proteome</keyword>
<dbReference type="Proteomes" id="UP000281553">
    <property type="component" value="Unassembled WGS sequence"/>
</dbReference>
<dbReference type="EMBL" id="UYRU01080747">
    <property type="protein sequence ID" value="VDN31342.1"/>
    <property type="molecule type" value="Genomic_DNA"/>
</dbReference>
<name>A0A3P7QH85_DIBLA</name>
<gene>
    <name evidence="1" type="ORF">DILT_LOCUS15729</name>
</gene>
<accession>A0A3P7QH85</accession>
<reference evidence="1 2" key="1">
    <citation type="submission" date="2018-11" db="EMBL/GenBank/DDBJ databases">
        <authorList>
            <consortium name="Pathogen Informatics"/>
        </authorList>
    </citation>
    <scope>NUCLEOTIDE SEQUENCE [LARGE SCALE GENOMIC DNA]</scope>
</reference>
<evidence type="ECO:0000313" key="2">
    <source>
        <dbReference type="Proteomes" id="UP000281553"/>
    </source>
</evidence>
<sequence>MRLIASEPPRVIKRRAHVRTSAKSSAQRSGPNSQLLIINSAHKPDALSSLAQFTNLPAPGRFGVQIRENWECDANTSVKECRAGPSFVCILSFCTSGCMPPDYDTGKKVIRASQIGTNEPRPTHHLFPAPFENRAYNVIPYLSWVEVEIDTFSGIFAVFIILDYCGSVNMLSTYPGTPSLLVV</sequence>